<dbReference type="OrthoDB" id="214851at2157"/>
<dbReference type="RefSeq" id="WP_089785117.1">
    <property type="nucleotide sequence ID" value="NZ_FOKW01000001.1"/>
</dbReference>
<dbReference type="PANTHER" id="PTHR36435:SF1">
    <property type="entry name" value="CAAX AMINO TERMINAL PROTEASE FAMILY PROTEIN"/>
    <property type="match status" value="1"/>
</dbReference>
<dbReference type="InterPro" id="IPR052710">
    <property type="entry name" value="CAAX_protease"/>
</dbReference>
<feature type="compositionally biased region" description="Low complexity" evidence="1">
    <location>
        <begin position="85"/>
        <end position="94"/>
    </location>
</feature>
<feature type="transmembrane region" description="Helical" evidence="2">
    <location>
        <begin position="174"/>
        <end position="198"/>
    </location>
</feature>
<sequence>MPDWTTFAGITGVVLVLLLVLSHLTQSTFSESDGDDRSEETTDSPTSVDLESESIGVPRDSGSNRNGRSDDERRGRRPGPDSDSDSGVEPTDSSPEPEDPDLLPGRESPVNDASDPRDRHARGESGESGRPTTDTPESEPRTRAHPPERRERPRMRGGGGQGEIDPESLSTGALLANVALSQGLFLFVLIGAVVYTGIPLEALGIELSVAYLETGLVVGLLAGLPLYVGNEIAAAAATRFGFDHDERLRELLAPETLQGWFVLLVGVLPVIAVFEELLFRAALIGALSTGFGIDPWLLAVLSSIAFGVGHGMQGSVGVVVTGLLGFVLAAIFVVTGSFLVVVIAHYLINALEFFVHEGLGLEWAGTVAE</sequence>
<dbReference type="PANTHER" id="PTHR36435">
    <property type="entry name" value="SLR1288 PROTEIN"/>
    <property type="match status" value="1"/>
</dbReference>
<feature type="transmembrane region" description="Helical" evidence="2">
    <location>
        <begin position="318"/>
        <end position="348"/>
    </location>
</feature>
<evidence type="ECO:0000256" key="1">
    <source>
        <dbReference type="SAM" id="MobiDB-lite"/>
    </source>
</evidence>
<keyword evidence="5" id="KW-1185">Reference proteome</keyword>
<dbReference type="Pfam" id="PF02517">
    <property type="entry name" value="Rce1-like"/>
    <property type="match status" value="1"/>
</dbReference>
<accession>A0A1I1DJG2</accession>
<dbReference type="GO" id="GO:0004175">
    <property type="term" value="F:endopeptidase activity"/>
    <property type="evidence" value="ECO:0007669"/>
    <property type="project" value="UniProtKB-ARBA"/>
</dbReference>
<dbReference type="GO" id="GO:0006508">
    <property type="term" value="P:proteolysis"/>
    <property type="evidence" value="ECO:0007669"/>
    <property type="project" value="UniProtKB-KW"/>
</dbReference>
<feature type="transmembrane region" description="Helical" evidence="2">
    <location>
        <begin position="210"/>
        <end position="228"/>
    </location>
</feature>
<evidence type="ECO:0000259" key="3">
    <source>
        <dbReference type="Pfam" id="PF02517"/>
    </source>
</evidence>
<feature type="transmembrane region" description="Helical" evidence="2">
    <location>
        <begin position="281"/>
        <end position="306"/>
    </location>
</feature>
<keyword evidence="2" id="KW-0812">Transmembrane</keyword>
<reference evidence="5" key="1">
    <citation type="submission" date="2016-10" db="EMBL/GenBank/DDBJ databases">
        <authorList>
            <person name="Varghese N."/>
            <person name="Submissions S."/>
        </authorList>
    </citation>
    <scope>NUCLEOTIDE SEQUENCE [LARGE SCALE GENOMIC DNA]</scope>
    <source>
        <strain evidence="5">DSM 13078</strain>
    </source>
</reference>
<feature type="compositionally biased region" description="Basic and acidic residues" evidence="1">
    <location>
        <begin position="138"/>
        <end position="151"/>
    </location>
</feature>
<name>A0A1I1DJG2_NATHA</name>
<dbReference type="EMBL" id="FOKW01000001">
    <property type="protein sequence ID" value="SFB73208.1"/>
    <property type="molecule type" value="Genomic_DNA"/>
</dbReference>
<protein>
    <submittedName>
        <fullName evidence="4">Membrane protease YdiL, CAAX protease family</fullName>
    </submittedName>
</protein>
<keyword evidence="2" id="KW-0472">Membrane</keyword>
<dbReference type="InterPro" id="IPR003675">
    <property type="entry name" value="Rce1/LyrA-like_dom"/>
</dbReference>
<evidence type="ECO:0000256" key="2">
    <source>
        <dbReference type="SAM" id="Phobius"/>
    </source>
</evidence>
<dbReference type="GO" id="GO:0080120">
    <property type="term" value="P:CAAX-box protein maturation"/>
    <property type="evidence" value="ECO:0007669"/>
    <property type="project" value="UniProtKB-ARBA"/>
</dbReference>
<keyword evidence="4" id="KW-0378">Hydrolase</keyword>
<evidence type="ECO:0000313" key="5">
    <source>
        <dbReference type="Proteomes" id="UP000199161"/>
    </source>
</evidence>
<gene>
    <name evidence="4" type="ORF">SAMN05444422_101556</name>
</gene>
<keyword evidence="2" id="KW-1133">Transmembrane helix</keyword>
<feature type="compositionally biased region" description="Basic and acidic residues" evidence="1">
    <location>
        <begin position="67"/>
        <end position="80"/>
    </location>
</feature>
<evidence type="ECO:0000313" key="4">
    <source>
        <dbReference type="EMBL" id="SFB73208.1"/>
    </source>
</evidence>
<feature type="compositionally biased region" description="Acidic residues" evidence="1">
    <location>
        <begin position="32"/>
        <end position="42"/>
    </location>
</feature>
<dbReference type="Proteomes" id="UP000199161">
    <property type="component" value="Unassembled WGS sequence"/>
</dbReference>
<feature type="region of interest" description="Disordered" evidence="1">
    <location>
        <begin position="28"/>
        <end position="166"/>
    </location>
</feature>
<dbReference type="AlphaFoldDB" id="A0A1I1DJG2"/>
<organism evidence="4 5">
    <name type="scientific">Natronobacterium haloterrestre</name>
    <name type="common">Halobiforma haloterrestris</name>
    <dbReference type="NCBI Taxonomy" id="148448"/>
    <lineage>
        <taxon>Archaea</taxon>
        <taxon>Methanobacteriati</taxon>
        <taxon>Methanobacteriota</taxon>
        <taxon>Stenosarchaea group</taxon>
        <taxon>Halobacteria</taxon>
        <taxon>Halobacteriales</taxon>
        <taxon>Natrialbaceae</taxon>
        <taxon>Natronobacterium</taxon>
    </lineage>
</organism>
<keyword evidence="4" id="KW-0645">Protease</keyword>
<feature type="transmembrane region" description="Helical" evidence="2">
    <location>
        <begin position="257"/>
        <end position="274"/>
    </location>
</feature>
<feature type="domain" description="CAAX prenyl protease 2/Lysostaphin resistance protein A-like" evidence="3">
    <location>
        <begin position="260"/>
        <end position="351"/>
    </location>
</feature>
<feature type="compositionally biased region" description="Basic and acidic residues" evidence="1">
    <location>
        <begin position="114"/>
        <end position="127"/>
    </location>
</feature>
<proteinExistence type="predicted"/>